<feature type="non-terminal residue" evidence="3">
    <location>
        <position position="1"/>
    </location>
</feature>
<feature type="non-terminal residue" evidence="3">
    <location>
        <position position="644"/>
    </location>
</feature>
<dbReference type="EMBL" id="BLQM01000162">
    <property type="protein sequence ID" value="GMH71081.1"/>
    <property type="molecule type" value="Genomic_DNA"/>
</dbReference>
<reference evidence="4" key="1">
    <citation type="journal article" date="2023" name="Commun. Biol.">
        <title>Genome analysis of Parmales, the sister group of diatoms, reveals the evolutionary specialization of diatoms from phago-mixotrophs to photoautotrophs.</title>
        <authorList>
            <person name="Ban H."/>
            <person name="Sato S."/>
            <person name="Yoshikawa S."/>
            <person name="Yamada K."/>
            <person name="Nakamura Y."/>
            <person name="Ichinomiya M."/>
            <person name="Sato N."/>
            <person name="Blanc-Mathieu R."/>
            <person name="Endo H."/>
            <person name="Kuwata A."/>
            <person name="Ogata H."/>
        </authorList>
    </citation>
    <scope>NUCLEOTIDE SEQUENCE [LARGE SCALE GENOMIC DNA]</scope>
</reference>
<feature type="compositionally biased region" description="Polar residues" evidence="1">
    <location>
        <begin position="45"/>
        <end position="57"/>
    </location>
</feature>
<evidence type="ECO:0000313" key="4">
    <source>
        <dbReference type="Proteomes" id="UP001162640"/>
    </source>
</evidence>
<feature type="region of interest" description="Disordered" evidence="1">
    <location>
        <begin position="402"/>
        <end position="446"/>
    </location>
</feature>
<feature type="compositionally biased region" description="Low complexity" evidence="1">
    <location>
        <begin position="58"/>
        <end position="68"/>
    </location>
</feature>
<dbReference type="SUPFAM" id="SSF53474">
    <property type="entry name" value="alpha/beta-Hydrolases"/>
    <property type="match status" value="1"/>
</dbReference>
<gene>
    <name evidence="3" type="ORF">TL16_g05565</name>
</gene>
<dbReference type="InterPro" id="IPR029058">
    <property type="entry name" value="AB_hydrolase_fold"/>
</dbReference>
<accession>A0A9W7AHW3</accession>
<dbReference type="InterPro" id="IPR058055">
    <property type="entry name" value="PA-PLA1"/>
</dbReference>
<dbReference type="PROSITE" id="PS51043">
    <property type="entry name" value="DDHD"/>
    <property type="match status" value="1"/>
</dbReference>
<feature type="compositionally biased region" description="Basic and acidic residues" evidence="1">
    <location>
        <begin position="409"/>
        <end position="419"/>
    </location>
</feature>
<name>A0A9W7AHW3_9STRA</name>
<evidence type="ECO:0000259" key="2">
    <source>
        <dbReference type="PROSITE" id="PS51043"/>
    </source>
</evidence>
<dbReference type="PANTHER" id="PTHR23509:SF10">
    <property type="entry name" value="LD21067P"/>
    <property type="match status" value="1"/>
</dbReference>
<sequence>MSFHATLTQPGETPVWLASNLFASNDLGKVLDLCSAELTHHFQPLSHTDNTNLNATYTNPSSTPTPNSLPCSYTRTTATPSLSTLKSNYWDAPPKTLTKSTWFYLDPTSGKRPPQPIHPNDDFRIEEMWESLRGENISGEEEGVELEYTYNSGKKYKVILEEVIGAASTSNSNSPPSPPPLLVKGKVYTLKLKPTGLGNVFSSNLQLQRGYGPYSYPGEKEESRLSSHGPPKEIIFVIHGIGELVWSKTEITFVPSMIEQMNQLRIDIHKRQLKDYDGAVKKHNEDGGEEPVKPRKIEVLPIIWYQVWHHGTDIKKTLDSITIRTIPVVRTIANDIIFDVLMYQQRELRDKILKFVGGEIWDLWTQFMQVNQGFEGDISICGHSLGSIIAWDLVTRLKEEGGESEEFEGDRRGEKERKNFKWGPGRSSMSEDDSSNTSSSNQKNALPAEPRNVWLIGSPVGLFLTVRDSHSSILATPNFQLLHSNTSLYNVFNPSDPVAYRIEPLQMPIGRKVEDVPPPAYVPTADYSFGAIDGVRAHLKAKEHMDIAAKKISEGVKIAEKLFGGFSKQIKGLSAGIEEERERAISIESIDGDEEVEFSLAGKDNKRIDYQVQTGALESELLSSITAHTSYFNNNDVIAMLTRK</sequence>
<dbReference type="InterPro" id="IPR004177">
    <property type="entry name" value="DDHD_dom"/>
</dbReference>
<feature type="domain" description="DDHD" evidence="2">
    <location>
        <begin position="446"/>
        <end position="644"/>
    </location>
</feature>
<comment type="caution">
    <text evidence="3">The sequence shown here is derived from an EMBL/GenBank/DDBJ whole genome shotgun (WGS) entry which is preliminary data.</text>
</comment>
<protein>
    <recommendedName>
        <fullName evidence="2">DDHD domain-containing protein</fullName>
    </recommendedName>
</protein>
<dbReference type="GO" id="GO:0046872">
    <property type="term" value="F:metal ion binding"/>
    <property type="evidence" value="ECO:0007669"/>
    <property type="project" value="InterPro"/>
</dbReference>
<dbReference type="Proteomes" id="UP001162640">
    <property type="component" value="Unassembled WGS sequence"/>
</dbReference>
<dbReference type="GO" id="GO:0004620">
    <property type="term" value="F:phospholipase activity"/>
    <property type="evidence" value="ECO:0007669"/>
    <property type="project" value="TreeGrafter"/>
</dbReference>
<dbReference type="GO" id="GO:0005737">
    <property type="term" value="C:cytoplasm"/>
    <property type="evidence" value="ECO:0007669"/>
    <property type="project" value="TreeGrafter"/>
</dbReference>
<dbReference type="Pfam" id="PF02862">
    <property type="entry name" value="DDHD"/>
    <property type="match status" value="2"/>
</dbReference>
<organism evidence="3 4">
    <name type="scientific">Triparma laevis f. inornata</name>
    <dbReference type="NCBI Taxonomy" id="1714386"/>
    <lineage>
        <taxon>Eukaryota</taxon>
        <taxon>Sar</taxon>
        <taxon>Stramenopiles</taxon>
        <taxon>Ochrophyta</taxon>
        <taxon>Bolidophyceae</taxon>
        <taxon>Parmales</taxon>
        <taxon>Triparmaceae</taxon>
        <taxon>Triparma</taxon>
    </lineage>
</organism>
<dbReference type="SMART" id="SM01127">
    <property type="entry name" value="DDHD"/>
    <property type="match status" value="1"/>
</dbReference>
<evidence type="ECO:0000256" key="1">
    <source>
        <dbReference type="SAM" id="MobiDB-lite"/>
    </source>
</evidence>
<dbReference type="PANTHER" id="PTHR23509">
    <property type="entry name" value="PA-PL1 PHOSPHOLIPASE FAMILY"/>
    <property type="match status" value="1"/>
</dbReference>
<evidence type="ECO:0000313" key="3">
    <source>
        <dbReference type="EMBL" id="GMH71081.1"/>
    </source>
</evidence>
<dbReference type="AlphaFoldDB" id="A0A9W7AHW3"/>
<proteinExistence type="predicted"/>
<feature type="region of interest" description="Disordered" evidence="1">
    <location>
        <begin position="45"/>
        <end position="69"/>
    </location>
</feature>